<protein>
    <submittedName>
        <fullName evidence="10">Acyl-CoA dehydrogenase</fullName>
    </submittedName>
</protein>
<evidence type="ECO:0000259" key="7">
    <source>
        <dbReference type="Pfam" id="PF00441"/>
    </source>
</evidence>
<dbReference type="InterPro" id="IPR009100">
    <property type="entry name" value="AcylCoA_DH/oxidase_NM_dom_sf"/>
</dbReference>
<dbReference type="PROSITE" id="PS00072">
    <property type="entry name" value="ACYL_COA_DH_1"/>
    <property type="match status" value="1"/>
</dbReference>
<feature type="domain" description="Acyl-CoA dehydrogenase/oxidase C-terminal" evidence="7">
    <location>
        <begin position="227"/>
        <end position="376"/>
    </location>
</feature>
<dbReference type="AlphaFoldDB" id="A0A919E6U0"/>
<keyword evidence="4 6" id="KW-0274">FAD</keyword>
<evidence type="ECO:0000256" key="3">
    <source>
        <dbReference type="ARBA" id="ARBA00022630"/>
    </source>
</evidence>
<comment type="caution">
    <text evidence="10">The sequence shown here is derived from an EMBL/GenBank/DDBJ whole genome shotgun (WGS) entry which is preliminary data.</text>
</comment>
<dbReference type="InterPro" id="IPR013786">
    <property type="entry name" value="AcylCoA_DH/ox_N"/>
</dbReference>
<accession>A0A919E6U0</accession>
<comment type="similarity">
    <text evidence="2 6">Belongs to the acyl-CoA dehydrogenase family.</text>
</comment>
<dbReference type="GO" id="GO:0050660">
    <property type="term" value="F:flavin adenine dinucleotide binding"/>
    <property type="evidence" value="ECO:0007669"/>
    <property type="project" value="InterPro"/>
</dbReference>
<dbReference type="Pfam" id="PF02770">
    <property type="entry name" value="Acyl-CoA_dh_M"/>
    <property type="match status" value="1"/>
</dbReference>
<evidence type="ECO:0000313" key="10">
    <source>
        <dbReference type="EMBL" id="GHF24829.1"/>
    </source>
</evidence>
<dbReference type="SUPFAM" id="SSF56645">
    <property type="entry name" value="Acyl-CoA dehydrogenase NM domain-like"/>
    <property type="match status" value="1"/>
</dbReference>
<dbReference type="Pfam" id="PF00441">
    <property type="entry name" value="Acyl-CoA_dh_1"/>
    <property type="match status" value="1"/>
</dbReference>
<dbReference type="Proteomes" id="UP000638313">
    <property type="component" value="Unassembled WGS sequence"/>
</dbReference>
<keyword evidence="5 6" id="KW-0560">Oxidoreductase</keyword>
<evidence type="ECO:0000256" key="2">
    <source>
        <dbReference type="ARBA" id="ARBA00009347"/>
    </source>
</evidence>
<dbReference type="Gene3D" id="1.10.540.10">
    <property type="entry name" value="Acyl-CoA dehydrogenase/oxidase, N-terminal domain"/>
    <property type="match status" value="1"/>
</dbReference>
<evidence type="ECO:0000256" key="5">
    <source>
        <dbReference type="ARBA" id="ARBA00023002"/>
    </source>
</evidence>
<evidence type="ECO:0000313" key="11">
    <source>
        <dbReference type="Proteomes" id="UP000638313"/>
    </source>
</evidence>
<dbReference type="PANTHER" id="PTHR43884:SF22">
    <property type="entry name" value="BLR3437 PROTEIN"/>
    <property type="match status" value="1"/>
</dbReference>
<dbReference type="PANTHER" id="PTHR43884">
    <property type="entry name" value="ACYL-COA DEHYDROGENASE"/>
    <property type="match status" value="1"/>
</dbReference>
<feature type="domain" description="Acyl-CoA dehydrogenase/oxidase N-terminal" evidence="9">
    <location>
        <begin position="10"/>
        <end position="117"/>
    </location>
</feature>
<evidence type="ECO:0000259" key="9">
    <source>
        <dbReference type="Pfam" id="PF02771"/>
    </source>
</evidence>
<dbReference type="Pfam" id="PF02771">
    <property type="entry name" value="Acyl-CoA_dh_N"/>
    <property type="match status" value="1"/>
</dbReference>
<dbReference type="RefSeq" id="WP_190127391.1">
    <property type="nucleotide sequence ID" value="NZ_BNBD01000001.1"/>
</dbReference>
<dbReference type="GO" id="GO:0003995">
    <property type="term" value="F:acyl-CoA dehydrogenase activity"/>
    <property type="evidence" value="ECO:0007669"/>
    <property type="project" value="InterPro"/>
</dbReference>
<dbReference type="InterPro" id="IPR006091">
    <property type="entry name" value="Acyl-CoA_Oxase/DH_mid-dom"/>
</dbReference>
<evidence type="ECO:0000259" key="8">
    <source>
        <dbReference type="Pfam" id="PF02770"/>
    </source>
</evidence>
<dbReference type="FunFam" id="1.20.140.10:FF:000001">
    <property type="entry name" value="Acyl-CoA dehydrogenase"/>
    <property type="match status" value="1"/>
</dbReference>
<reference evidence="10" key="1">
    <citation type="journal article" date="2014" name="Int. J. Syst. Evol. Microbiol.">
        <title>Complete genome sequence of Corynebacterium casei LMG S-19264T (=DSM 44701T), isolated from a smear-ripened cheese.</title>
        <authorList>
            <consortium name="US DOE Joint Genome Institute (JGI-PGF)"/>
            <person name="Walter F."/>
            <person name="Albersmeier A."/>
            <person name="Kalinowski J."/>
            <person name="Ruckert C."/>
        </authorList>
    </citation>
    <scope>NUCLEOTIDE SEQUENCE</scope>
    <source>
        <strain evidence="10">JCM 4059</strain>
    </source>
</reference>
<organism evidence="10 11">
    <name type="scientific">Streptomyces mashuensis</name>
    <dbReference type="NCBI Taxonomy" id="33904"/>
    <lineage>
        <taxon>Bacteria</taxon>
        <taxon>Bacillati</taxon>
        <taxon>Actinomycetota</taxon>
        <taxon>Actinomycetes</taxon>
        <taxon>Kitasatosporales</taxon>
        <taxon>Streptomycetaceae</taxon>
        <taxon>Streptomyces</taxon>
    </lineage>
</organism>
<dbReference type="SUPFAM" id="SSF47203">
    <property type="entry name" value="Acyl-CoA dehydrogenase C-terminal domain-like"/>
    <property type="match status" value="1"/>
</dbReference>
<dbReference type="InterPro" id="IPR036250">
    <property type="entry name" value="AcylCo_DH-like_C"/>
</dbReference>
<dbReference type="Gene3D" id="1.20.140.10">
    <property type="entry name" value="Butyryl-CoA Dehydrogenase, subunit A, domain 3"/>
    <property type="match status" value="1"/>
</dbReference>
<dbReference type="Gene3D" id="2.40.110.10">
    <property type="entry name" value="Butyryl-CoA Dehydrogenase, subunit A, domain 2"/>
    <property type="match status" value="1"/>
</dbReference>
<dbReference type="PIRSF" id="PIRSF016578">
    <property type="entry name" value="HsaA"/>
    <property type="match status" value="1"/>
</dbReference>
<dbReference type="InterPro" id="IPR037069">
    <property type="entry name" value="AcylCoA_DH/ox_N_sf"/>
</dbReference>
<dbReference type="InterPro" id="IPR046373">
    <property type="entry name" value="Acyl-CoA_Oxase/DH_mid-dom_sf"/>
</dbReference>
<evidence type="ECO:0000256" key="4">
    <source>
        <dbReference type="ARBA" id="ARBA00022827"/>
    </source>
</evidence>
<dbReference type="EMBL" id="BNBD01000001">
    <property type="protein sequence ID" value="GHF24829.1"/>
    <property type="molecule type" value="Genomic_DNA"/>
</dbReference>
<sequence>MTSPFALSAGQRAWYAEVRDLAAQRLRPLAEAGAPGRVNRPLVEALGELGLLARVLPPGGDGPAVCAMDLCLLREALAQECTEAETALALQGLGAYPVARFGTREQRERHLPAVVAGRAVTAFALSEPGAGSDAAALALAARPAGDGGWRLHGEKCWISNAPDADLCTVFARTGPEPGARGVTAFLVPAGRPGLGGASVEMLAAHPVGTLTFDGVPVGPDDVVGEVGGGFRVAMATLALFRPSVGAFAVGMARAALAATLAHAAGRQAFGGPLKDLQAVSHRLAEMATRTEAAALLVYAAAAAHDAGAEDVVRRAAMAKLFATETAQYVVDSAVQIHGARALCRGHLLEHLYREVRAPRIYEGATEVQRTIIARELYR</sequence>
<evidence type="ECO:0000256" key="6">
    <source>
        <dbReference type="RuleBase" id="RU362125"/>
    </source>
</evidence>
<name>A0A919E6U0_9ACTN</name>
<gene>
    <name evidence="10" type="ORF">GCM10010218_01820</name>
</gene>
<feature type="domain" description="Acyl-CoA oxidase/dehydrogenase middle" evidence="8">
    <location>
        <begin position="122"/>
        <end position="213"/>
    </location>
</feature>
<proteinExistence type="inferred from homology"/>
<dbReference type="InterPro" id="IPR006089">
    <property type="entry name" value="Acyl-CoA_DH_CS"/>
</dbReference>
<evidence type="ECO:0000256" key="1">
    <source>
        <dbReference type="ARBA" id="ARBA00001974"/>
    </source>
</evidence>
<keyword evidence="11" id="KW-1185">Reference proteome</keyword>
<comment type="cofactor">
    <cofactor evidence="1 6">
        <name>FAD</name>
        <dbReference type="ChEBI" id="CHEBI:57692"/>
    </cofactor>
</comment>
<keyword evidence="3 6" id="KW-0285">Flavoprotein</keyword>
<dbReference type="InterPro" id="IPR009075">
    <property type="entry name" value="AcylCo_DH/oxidase_C"/>
</dbReference>
<reference evidence="10" key="2">
    <citation type="submission" date="2020-09" db="EMBL/GenBank/DDBJ databases">
        <authorList>
            <person name="Sun Q."/>
            <person name="Ohkuma M."/>
        </authorList>
    </citation>
    <scope>NUCLEOTIDE SEQUENCE</scope>
    <source>
        <strain evidence="10">JCM 4059</strain>
    </source>
</reference>